<dbReference type="AlphaFoldDB" id="A0A1E3IZI1"/>
<evidence type="ECO:0000256" key="1">
    <source>
        <dbReference type="SAM" id="MobiDB-lite"/>
    </source>
</evidence>
<reference evidence="2" key="2">
    <citation type="journal article" date="2022" name="Elife">
        <title>Obligate sexual reproduction of a homothallic fungus closely related to the Cryptococcus pathogenic species complex.</title>
        <authorList>
            <person name="Passer A.R."/>
            <person name="Clancey S.A."/>
            <person name="Shea T."/>
            <person name="David-Palma M."/>
            <person name="Averette A.F."/>
            <person name="Boekhout T."/>
            <person name="Porcel B.M."/>
            <person name="Nowrousian M."/>
            <person name="Cuomo C.A."/>
            <person name="Sun S."/>
            <person name="Heitman J."/>
            <person name="Coelho M.A."/>
        </authorList>
    </citation>
    <scope>NUCLEOTIDE SEQUENCE</scope>
    <source>
        <strain evidence="2">CBS 7841</strain>
    </source>
</reference>
<dbReference type="VEuPathDB" id="FungiDB:L203_00207"/>
<evidence type="ECO:0000313" key="3">
    <source>
        <dbReference type="Proteomes" id="UP000094043"/>
    </source>
</evidence>
<feature type="compositionally biased region" description="Basic and acidic residues" evidence="1">
    <location>
        <begin position="345"/>
        <end position="354"/>
    </location>
</feature>
<feature type="region of interest" description="Disordered" evidence="1">
    <location>
        <begin position="14"/>
        <end position="33"/>
    </location>
</feature>
<feature type="region of interest" description="Disordered" evidence="1">
    <location>
        <begin position="324"/>
        <end position="354"/>
    </location>
</feature>
<protein>
    <submittedName>
        <fullName evidence="2">Uncharacterized protein</fullName>
    </submittedName>
</protein>
<dbReference type="KEGG" id="cdep:91084347"/>
<dbReference type="GeneID" id="91084347"/>
<feature type="compositionally biased region" description="Low complexity" evidence="1">
    <location>
        <begin position="330"/>
        <end position="341"/>
    </location>
</feature>
<reference evidence="2" key="1">
    <citation type="submission" date="2016-06" db="EMBL/GenBank/DDBJ databases">
        <authorList>
            <person name="Cuomo C."/>
            <person name="Litvintseva A."/>
            <person name="Heitman J."/>
            <person name="Chen Y."/>
            <person name="Sun S."/>
            <person name="Springer D."/>
            <person name="Dromer F."/>
            <person name="Young S."/>
            <person name="Zeng Q."/>
            <person name="Chapman S."/>
            <person name="Gujja S."/>
            <person name="Saif S."/>
            <person name="Birren B."/>
        </authorList>
    </citation>
    <scope>NUCLEOTIDE SEQUENCE</scope>
    <source>
        <strain evidence="2">CBS 7841</strain>
    </source>
</reference>
<proteinExistence type="predicted"/>
<sequence length="483" mass="53457">MALVAAPYRALTSSHFTSNNPYNPDSVPSGHPHRQVSIQESTVLNPDDVVALQASRIANRLLDVAGSDDEDEGLAKDVIARLTHSVMSKTDVPHTYNKSAWGSLYYRNPARHSVMWDLKNQLQQTKDRLRQVDLHQSVEAQRLFNATKDYKILDDKSLVPQQYSHVDSRVPSLKMSDVNNARNRVLSESQAGTQFPPATSATPLTASNLQQWTRTQRPDMPRYDDDALRSLHRQQVSQFLTRYPRKDMANMTIHERRKMCNAIRSLFSRASLPKLPAELLEGIRDLSVWTTESANPDAGQSKPPLPRALSWLPHGQRREQLWKDIGAGDLSSPVSRRSLPSITRYPRDPRRYSTTHVRDDSVYGQPRGDGAMQDVFNRACEQGAAVSMVEMGDGYRHTTTFEATERDGPQITITYDNRTGRNYGGGMPSGPGATSGRAAPSGVLGDTFMTGGRSLGGPSACGLSASRLDSISPLSGMGPRLVY</sequence>
<dbReference type="Proteomes" id="UP000094043">
    <property type="component" value="Chromosome 1"/>
</dbReference>
<name>A0A1E3IZI1_9TREE</name>
<reference evidence="2" key="3">
    <citation type="submission" date="2024-01" db="EMBL/GenBank/DDBJ databases">
        <authorList>
            <person name="Coelho M.A."/>
            <person name="David-Palma M."/>
            <person name="Shea T."/>
            <person name="Sun S."/>
            <person name="Cuomo C.A."/>
            <person name="Heitman J."/>
        </authorList>
    </citation>
    <scope>NUCLEOTIDE SEQUENCE</scope>
    <source>
        <strain evidence="2">CBS 7841</strain>
    </source>
</reference>
<feature type="compositionally biased region" description="Polar residues" evidence="1">
    <location>
        <begin position="14"/>
        <end position="23"/>
    </location>
</feature>
<gene>
    <name evidence="2" type="ORF">L203_100131</name>
</gene>
<organism evidence="2 3">
    <name type="scientific">Cryptococcus depauperatus CBS 7841</name>
    <dbReference type="NCBI Taxonomy" id="1295531"/>
    <lineage>
        <taxon>Eukaryota</taxon>
        <taxon>Fungi</taxon>
        <taxon>Dikarya</taxon>
        <taxon>Basidiomycota</taxon>
        <taxon>Agaricomycotina</taxon>
        <taxon>Tremellomycetes</taxon>
        <taxon>Tremellales</taxon>
        <taxon>Cryptococcaceae</taxon>
        <taxon>Cryptococcus</taxon>
    </lineage>
</organism>
<dbReference type="RefSeq" id="XP_066065695.1">
    <property type="nucleotide sequence ID" value="XM_066209598.1"/>
</dbReference>
<accession>A0A1E3IZI1</accession>
<dbReference type="EMBL" id="CP143784">
    <property type="protein sequence ID" value="WVN84994.1"/>
    <property type="molecule type" value="Genomic_DNA"/>
</dbReference>
<evidence type="ECO:0000313" key="2">
    <source>
        <dbReference type="EMBL" id="WVN84994.1"/>
    </source>
</evidence>
<feature type="region of interest" description="Disordered" evidence="1">
    <location>
        <begin position="415"/>
        <end position="447"/>
    </location>
</feature>
<keyword evidence="3" id="KW-1185">Reference proteome</keyword>